<feature type="compositionally biased region" description="Basic and acidic residues" evidence="10">
    <location>
        <begin position="134"/>
        <end position="145"/>
    </location>
</feature>
<dbReference type="Gene3D" id="1.10.472.30">
    <property type="entry name" value="Transcription elongation factor S-II, central domain"/>
    <property type="match status" value="1"/>
</dbReference>
<keyword evidence="14" id="KW-1185">Reference proteome</keyword>
<evidence type="ECO:0000259" key="13">
    <source>
        <dbReference type="PROSITE" id="PS51321"/>
    </source>
</evidence>
<evidence type="ECO:0000259" key="12">
    <source>
        <dbReference type="PROSITE" id="PS51319"/>
    </source>
</evidence>
<evidence type="ECO:0000313" key="15">
    <source>
        <dbReference type="RefSeq" id="XP_041439171.1"/>
    </source>
</evidence>
<evidence type="ECO:0000256" key="3">
    <source>
        <dbReference type="ARBA" id="ARBA00022723"/>
    </source>
</evidence>
<dbReference type="InterPro" id="IPR006289">
    <property type="entry name" value="TFSII"/>
</dbReference>
<dbReference type="Gene3D" id="1.20.930.10">
    <property type="entry name" value="Conserved domain common to transcription factors TFIIS, elongin A, CRSP70"/>
    <property type="match status" value="1"/>
</dbReference>
<feature type="compositionally biased region" description="Polar residues" evidence="10">
    <location>
        <begin position="334"/>
        <end position="346"/>
    </location>
</feature>
<comment type="similarity">
    <text evidence="2">Belongs to the TFS-II family.</text>
</comment>
<dbReference type="GO" id="GO:0003676">
    <property type="term" value="F:nucleic acid binding"/>
    <property type="evidence" value="ECO:0007669"/>
    <property type="project" value="InterPro"/>
</dbReference>
<dbReference type="InterPro" id="IPR035441">
    <property type="entry name" value="TFIIS/LEDGF_dom_sf"/>
</dbReference>
<evidence type="ECO:0000256" key="9">
    <source>
        <dbReference type="PROSITE-ProRule" id="PRU00649"/>
    </source>
</evidence>
<organism evidence="14 15">
    <name type="scientific">Xenopus laevis</name>
    <name type="common">African clawed frog</name>
    <dbReference type="NCBI Taxonomy" id="8355"/>
    <lineage>
        <taxon>Eukaryota</taxon>
        <taxon>Metazoa</taxon>
        <taxon>Chordata</taxon>
        <taxon>Craniata</taxon>
        <taxon>Vertebrata</taxon>
        <taxon>Euteleostomi</taxon>
        <taxon>Amphibia</taxon>
        <taxon>Batrachia</taxon>
        <taxon>Anura</taxon>
        <taxon>Pipoidea</taxon>
        <taxon>Pipidae</taxon>
        <taxon>Xenopodinae</taxon>
        <taxon>Xenopus</taxon>
        <taxon>Xenopus</taxon>
    </lineage>
</organism>
<reference evidence="14" key="1">
    <citation type="submission" date="2024-06" db="UniProtKB">
        <authorList>
            <consortium name="RefSeq"/>
        </authorList>
    </citation>
    <scope>NUCLEOTIDE SEQUENCE [LARGE SCALE GENOMIC DNA]</scope>
    <source>
        <strain evidence="14">J_2021</strain>
    </source>
</reference>
<feature type="compositionally biased region" description="Polar residues" evidence="10">
    <location>
        <begin position="403"/>
        <end position="415"/>
    </location>
</feature>
<comment type="subcellular location">
    <subcellularLocation>
        <location evidence="1 9">Nucleus</location>
    </subcellularLocation>
</comment>
<dbReference type="InterPro" id="IPR003617">
    <property type="entry name" value="TFIIS/CRSP70_N_sub"/>
</dbReference>
<dbReference type="SUPFAM" id="SSF47676">
    <property type="entry name" value="Conserved domain common to transcription factors TFIIS, elongin A, CRSP70"/>
    <property type="match status" value="1"/>
</dbReference>
<feature type="domain" description="TFIIS-type" evidence="11">
    <location>
        <begin position="622"/>
        <end position="662"/>
    </location>
</feature>
<feature type="compositionally biased region" description="Polar residues" evidence="10">
    <location>
        <begin position="453"/>
        <end position="465"/>
    </location>
</feature>
<feature type="compositionally biased region" description="Polar residues" evidence="10">
    <location>
        <begin position="97"/>
        <end position="112"/>
    </location>
</feature>
<sequence length="664" mass="74225">MGLEEELLKIGRRLERRFSEGNTDRILELLKELQAIEVNVTLLRSTRVGVTVNKIKKKSDERKVIELATAIIKDWKKIFESSYKDKGTKATSDVVKPTQSGPARISSPTSKNLHVERPSQCPASYKPSHTQQDIPKEPKLKRSYSEDVQPSIQTEKKKERSHSPTIQPSLQVVKKPERRHSTNDKSFLHATKKPERVHSTDVQSSDHTTKKPERSHSTDVQSSLHTAKKTERGHSTDVQSSLHTAKKPERSHSTDVQSSLLTAKKPERSHSTDGQSTLHTAKKPERNHPTNAQTTVEIPKKPERRHSLSSPLQSSASCKSPTNTKEERKFSAGSPVQPTRNGSTKLFSDAEKQGQTAKVSTQYQHIEFSLCPRRHSLSSPLQSSASCKSPTNTKEERKFSVGSPVQPTRNGSTKPFSDAEKQRRHSLSSPLQSSASCKSPTNTKEERKFSAGSPLQPTRNGSTKPFSDAEKQGASGGQMGSPVDIHSPSSCLLGPCYLTGDSVRDKCVEMVASALKTDDDYKQFGTNCERLAWEIEECIYSEVKVTDMKYRNRIRSRISNLKDPKNPNLRKNVLCGVVTPQSIATMTAEEMASDELRELRNTMTQEAIREHQMAKTGGTQTDLLQCEKCKKKNCSYNQVQTRSADEPMTTFVLCNECGNRWKFC</sequence>
<dbReference type="NCBIfam" id="TIGR01385">
    <property type="entry name" value="TFSII"/>
    <property type="match status" value="1"/>
</dbReference>
<feature type="region of interest" description="Disordered" evidence="10">
    <location>
        <begin position="86"/>
        <end position="358"/>
    </location>
</feature>
<protein>
    <submittedName>
        <fullName evidence="15">Transcription elongation factor A (SII), 3 S homeolog isoform X1</fullName>
    </submittedName>
</protein>
<feature type="compositionally biased region" description="Low complexity" evidence="10">
    <location>
        <begin position="308"/>
        <end position="321"/>
    </location>
</feature>
<feature type="compositionally biased region" description="Low complexity" evidence="10">
    <location>
        <begin position="427"/>
        <end position="440"/>
    </location>
</feature>
<dbReference type="InterPro" id="IPR017923">
    <property type="entry name" value="TFIIS_N"/>
</dbReference>
<reference evidence="15" key="2">
    <citation type="submission" date="2025-08" db="UniProtKB">
        <authorList>
            <consortium name="RefSeq"/>
        </authorList>
    </citation>
    <scope>IDENTIFICATION</scope>
    <source>
        <strain evidence="15">J_2021</strain>
        <tissue evidence="15">Erythrocytes</tissue>
    </source>
</reference>
<dbReference type="GeneID" id="779009"/>
<dbReference type="CDD" id="cd00183">
    <property type="entry name" value="TFIIS_I"/>
    <property type="match status" value="1"/>
</dbReference>
<evidence type="ECO:0000256" key="4">
    <source>
        <dbReference type="ARBA" id="ARBA00022771"/>
    </source>
</evidence>
<feature type="compositionally biased region" description="Low complexity" evidence="10">
    <location>
        <begin position="377"/>
        <end position="390"/>
    </location>
</feature>
<dbReference type="PANTHER" id="PTHR11477:SF48">
    <property type="entry name" value="TRANSCRIPTION ELONGATION FACTOR A PROTEIN 3 ISOFORM X1"/>
    <property type="match status" value="1"/>
</dbReference>
<evidence type="ECO:0000256" key="7">
    <source>
        <dbReference type="ARBA" id="ARBA00025408"/>
    </source>
</evidence>
<keyword evidence="15" id="KW-0251">Elongation factor</keyword>
<dbReference type="Pfam" id="PF01096">
    <property type="entry name" value="Zn_ribbon_TFIIS"/>
    <property type="match status" value="1"/>
</dbReference>
<keyword evidence="5" id="KW-0862">Zinc</keyword>
<keyword evidence="15" id="KW-0648">Protein biosynthesis</keyword>
<dbReference type="Gene3D" id="2.20.25.10">
    <property type="match status" value="1"/>
</dbReference>
<dbReference type="SMART" id="SM00510">
    <property type="entry name" value="TFS2M"/>
    <property type="match status" value="1"/>
</dbReference>
<keyword evidence="6 9" id="KW-0539">Nucleus</keyword>
<dbReference type="PROSITE" id="PS51319">
    <property type="entry name" value="TFIIS_N"/>
    <property type="match status" value="1"/>
</dbReference>
<evidence type="ECO:0000256" key="8">
    <source>
        <dbReference type="PROSITE-ProRule" id="PRU00472"/>
    </source>
</evidence>
<dbReference type="GO" id="GO:0008270">
    <property type="term" value="F:zinc ion binding"/>
    <property type="evidence" value="ECO:0007669"/>
    <property type="project" value="UniProtKB-KW"/>
</dbReference>
<dbReference type="PROSITE" id="PS51321">
    <property type="entry name" value="TFIIS_CENTRAL"/>
    <property type="match status" value="1"/>
</dbReference>
<evidence type="ECO:0000256" key="5">
    <source>
        <dbReference type="ARBA" id="ARBA00022833"/>
    </source>
</evidence>
<feature type="domain" description="TFIIS N-terminal" evidence="12">
    <location>
        <begin position="5"/>
        <end position="82"/>
    </location>
</feature>
<dbReference type="OrthoDB" id="44867at2759"/>
<dbReference type="GO" id="GO:0005634">
    <property type="term" value="C:nucleus"/>
    <property type="evidence" value="ECO:0000318"/>
    <property type="project" value="GO_Central"/>
</dbReference>
<dbReference type="InterPro" id="IPR003618">
    <property type="entry name" value="TFIIS_cen_dom"/>
</dbReference>
<keyword evidence="3" id="KW-0479">Metal-binding</keyword>
<dbReference type="GO" id="GO:0006357">
    <property type="term" value="P:regulation of transcription by RNA polymerase II"/>
    <property type="evidence" value="ECO:0000318"/>
    <property type="project" value="GO_Central"/>
</dbReference>
<dbReference type="PANTHER" id="PTHR11477">
    <property type="entry name" value="TRANSCRIPTION FACTOR S-II ZINC FINGER DOMAIN-CONTAINING PROTEIN"/>
    <property type="match status" value="1"/>
</dbReference>
<dbReference type="PROSITE" id="PS00466">
    <property type="entry name" value="ZF_TFIIS_1"/>
    <property type="match status" value="1"/>
</dbReference>
<evidence type="ECO:0000256" key="10">
    <source>
        <dbReference type="SAM" id="MobiDB-lite"/>
    </source>
</evidence>
<name>A0A8J1MCU3_XENLA</name>
<dbReference type="Proteomes" id="UP000186698">
    <property type="component" value="Chromosome 2S"/>
</dbReference>
<dbReference type="RefSeq" id="XP_041439171.1">
    <property type="nucleotide sequence ID" value="XM_041583237.1"/>
</dbReference>
<feature type="domain" description="TFIIS central" evidence="13">
    <location>
        <begin position="503"/>
        <end position="619"/>
    </location>
</feature>
<feature type="region of interest" description="Disordered" evidence="10">
    <location>
        <begin position="376"/>
        <end position="483"/>
    </location>
</feature>
<keyword evidence="4 8" id="KW-0863">Zinc-finger</keyword>
<dbReference type="Pfam" id="PF08711">
    <property type="entry name" value="Med26"/>
    <property type="match status" value="1"/>
</dbReference>
<evidence type="ECO:0000256" key="2">
    <source>
        <dbReference type="ARBA" id="ARBA00009647"/>
    </source>
</evidence>
<dbReference type="GO" id="GO:0006368">
    <property type="term" value="P:transcription elongation by RNA polymerase II"/>
    <property type="evidence" value="ECO:0007669"/>
    <property type="project" value="InterPro"/>
</dbReference>
<dbReference type="SUPFAM" id="SSF57783">
    <property type="entry name" value="Zinc beta-ribbon"/>
    <property type="match status" value="1"/>
</dbReference>
<dbReference type="SUPFAM" id="SSF46942">
    <property type="entry name" value="Elongation factor TFIIS domain 2"/>
    <property type="match status" value="1"/>
</dbReference>
<comment type="function">
    <text evidence="7">Necessary for efficient RNA polymerase II transcription elongation past template-encoded arresting sites. The arresting sites in DNA have the property of trapping a certain fraction of elongating RNA polymerases that pass through, resulting in locked ternary complexes. Cleavage of the nascent transcript by S-II allows the resumption of elongation from the new 3'-terminus.</text>
</comment>
<dbReference type="FunFam" id="2.20.25.10:FF:000001">
    <property type="entry name" value="Probable Transcription elongation factor S-II"/>
    <property type="match status" value="1"/>
</dbReference>
<dbReference type="CTD" id="779009"/>
<dbReference type="Pfam" id="PF07500">
    <property type="entry name" value="TFIIS_M"/>
    <property type="match status" value="1"/>
</dbReference>
<feature type="compositionally biased region" description="Basic and acidic residues" evidence="10">
    <location>
        <begin position="179"/>
        <end position="199"/>
    </location>
</feature>
<dbReference type="AlphaFoldDB" id="A0A8J1MCU3"/>
<evidence type="ECO:0000256" key="6">
    <source>
        <dbReference type="ARBA" id="ARBA00023242"/>
    </source>
</evidence>
<dbReference type="PROSITE" id="PS51133">
    <property type="entry name" value="ZF_TFIIS_2"/>
    <property type="match status" value="1"/>
</dbReference>
<evidence type="ECO:0000259" key="11">
    <source>
        <dbReference type="PROSITE" id="PS51133"/>
    </source>
</evidence>
<evidence type="ECO:0000313" key="14">
    <source>
        <dbReference type="Proteomes" id="UP000186698"/>
    </source>
</evidence>
<dbReference type="CDD" id="cd13749">
    <property type="entry name" value="Zn-ribbon_TFIIS"/>
    <property type="match status" value="1"/>
</dbReference>
<feature type="compositionally biased region" description="Basic and acidic residues" evidence="10">
    <location>
        <begin position="207"/>
        <end position="217"/>
    </location>
</feature>
<dbReference type="SMART" id="SM00509">
    <property type="entry name" value="TFS2N"/>
    <property type="match status" value="1"/>
</dbReference>
<dbReference type="SMART" id="SM00440">
    <property type="entry name" value="ZnF_C2C2"/>
    <property type="match status" value="1"/>
</dbReference>
<dbReference type="GO" id="GO:0003746">
    <property type="term" value="F:translation elongation factor activity"/>
    <property type="evidence" value="ECO:0007669"/>
    <property type="project" value="UniProtKB-KW"/>
</dbReference>
<accession>A0A8J1MCU3</accession>
<dbReference type="InterPro" id="IPR036575">
    <property type="entry name" value="TFIIS_cen_dom_sf"/>
</dbReference>
<dbReference type="InterPro" id="IPR001222">
    <property type="entry name" value="Znf_TFIIS"/>
</dbReference>
<proteinExistence type="inferred from homology"/>
<gene>
    <name evidence="15" type="primary">tcea3.S</name>
    <name evidence="15" type="synonym">tcea3</name>
    <name evidence="15" type="synonym">tcea3-a</name>
    <name evidence="15" type="synonym">tcea3-b</name>
    <name evidence="15" type="synonym">TFIIS</name>
    <name evidence="15" type="synonym">tfIIs.h</name>
    <name evidence="15" type="synonym">xsii-k1</name>
</gene>
<evidence type="ECO:0000256" key="1">
    <source>
        <dbReference type="ARBA" id="ARBA00004123"/>
    </source>
</evidence>